<protein>
    <submittedName>
        <fullName evidence="4">Ribosomal protein S18 acetylase RimI-like enzyme</fullName>
    </submittedName>
</protein>
<dbReference type="EMBL" id="SLWM01000006">
    <property type="protein sequence ID" value="TCO23032.1"/>
    <property type="molecule type" value="Genomic_DNA"/>
</dbReference>
<dbReference type="PROSITE" id="PS51186">
    <property type="entry name" value="GNAT"/>
    <property type="match status" value="1"/>
</dbReference>
<dbReference type="RefSeq" id="WP_132189718.1">
    <property type="nucleotide sequence ID" value="NZ_SLWM01000006.1"/>
</dbReference>
<evidence type="ECO:0000256" key="1">
    <source>
        <dbReference type="ARBA" id="ARBA00022679"/>
    </source>
</evidence>
<accession>A0ABY2BKG6</accession>
<evidence type="ECO:0000256" key="2">
    <source>
        <dbReference type="ARBA" id="ARBA00023315"/>
    </source>
</evidence>
<comment type="caution">
    <text evidence="4">The sequence shown here is derived from an EMBL/GenBank/DDBJ whole genome shotgun (WGS) entry which is preliminary data.</text>
</comment>
<evidence type="ECO:0000313" key="5">
    <source>
        <dbReference type="Proteomes" id="UP000295818"/>
    </source>
</evidence>
<sequence length="162" mass="18083">MIELRELTSDDWQVWRALRLAALEEAPYAFGSRLSDWADAEEDRWRARLELPGSRNVVAELDGRPVGMASGLRAEEDGVVELVSMWIAPDGRGRGIGDQLMAQVEQWARAADARVLKLSVVAGNEKAHNLYLRAGFIDTDESGDLMPDGIHRELVMRKPLTD</sequence>
<dbReference type="InterPro" id="IPR000182">
    <property type="entry name" value="GNAT_dom"/>
</dbReference>
<organism evidence="4 5">
    <name type="scientific">Kribbella orskensis</name>
    <dbReference type="NCBI Taxonomy" id="2512216"/>
    <lineage>
        <taxon>Bacteria</taxon>
        <taxon>Bacillati</taxon>
        <taxon>Actinomycetota</taxon>
        <taxon>Actinomycetes</taxon>
        <taxon>Propionibacteriales</taxon>
        <taxon>Kribbellaceae</taxon>
        <taxon>Kribbella</taxon>
    </lineage>
</organism>
<feature type="domain" description="N-acetyltransferase" evidence="3">
    <location>
        <begin position="2"/>
        <end position="161"/>
    </location>
</feature>
<evidence type="ECO:0000313" key="4">
    <source>
        <dbReference type="EMBL" id="TCO23032.1"/>
    </source>
</evidence>
<dbReference type="SUPFAM" id="SSF55729">
    <property type="entry name" value="Acyl-CoA N-acyltransferases (Nat)"/>
    <property type="match status" value="1"/>
</dbReference>
<dbReference type="PANTHER" id="PTHR43877">
    <property type="entry name" value="AMINOALKYLPHOSPHONATE N-ACETYLTRANSFERASE-RELATED-RELATED"/>
    <property type="match status" value="1"/>
</dbReference>
<dbReference type="InterPro" id="IPR016181">
    <property type="entry name" value="Acyl_CoA_acyltransferase"/>
</dbReference>
<dbReference type="Pfam" id="PF00583">
    <property type="entry name" value="Acetyltransf_1"/>
    <property type="match status" value="1"/>
</dbReference>
<evidence type="ECO:0000259" key="3">
    <source>
        <dbReference type="PROSITE" id="PS51186"/>
    </source>
</evidence>
<reference evidence="4 5" key="1">
    <citation type="journal article" date="2015" name="Stand. Genomic Sci.">
        <title>Genomic Encyclopedia of Bacterial and Archaeal Type Strains, Phase III: the genomes of soil and plant-associated and newly described type strains.</title>
        <authorList>
            <person name="Whitman W.B."/>
            <person name="Woyke T."/>
            <person name="Klenk H.P."/>
            <person name="Zhou Y."/>
            <person name="Lilburn T.G."/>
            <person name="Beck B.J."/>
            <person name="De Vos P."/>
            <person name="Vandamme P."/>
            <person name="Eisen J.A."/>
            <person name="Garrity G."/>
            <person name="Hugenholtz P."/>
            <person name="Kyrpides N.C."/>
        </authorList>
    </citation>
    <scope>NUCLEOTIDE SEQUENCE [LARGE SCALE GENOMIC DNA]</scope>
    <source>
        <strain evidence="4 5">VKM Ac-2538</strain>
    </source>
</reference>
<keyword evidence="1" id="KW-0808">Transferase</keyword>
<dbReference type="PANTHER" id="PTHR43877:SF2">
    <property type="entry name" value="AMINOALKYLPHOSPHONATE N-ACETYLTRANSFERASE-RELATED"/>
    <property type="match status" value="1"/>
</dbReference>
<gene>
    <name evidence="4" type="ORF">EV644_106340</name>
</gene>
<dbReference type="InterPro" id="IPR050832">
    <property type="entry name" value="Bact_Acetyltransf"/>
</dbReference>
<keyword evidence="5" id="KW-1185">Reference proteome</keyword>
<keyword evidence="2" id="KW-0012">Acyltransferase</keyword>
<dbReference type="CDD" id="cd04301">
    <property type="entry name" value="NAT_SF"/>
    <property type="match status" value="1"/>
</dbReference>
<proteinExistence type="predicted"/>
<dbReference type="Proteomes" id="UP000295818">
    <property type="component" value="Unassembled WGS sequence"/>
</dbReference>
<dbReference type="Gene3D" id="3.40.630.30">
    <property type="match status" value="1"/>
</dbReference>
<name>A0ABY2BKG6_9ACTN</name>